<evidence type="ECO:0000256" key="1">
    <source>
        <dbReference type="SAM" id="Phobius"/>
    </source>
</evidence>
<feature type="transmembrane region" description="Helical" evidence="1">
    <location>
        <begin position="142"/>
        <end position="163"/>
    </location>
</feature>
<dbReference type="RefSeq" id="WP_140903325.1">
    <property type="nucleotide sequence ID" value="NZ_JBHTMD010000017.1"/>
</dbReference>
<keyword evidence="1" id="KW-1133">Transmembrane helix</keyword>
<reference evidence="2 3" key="1">
    <citation type="journal article" date="2003" name="Int. J. Syst. Evol. Microbiol.">
        <title>Towards a standardized format for the description of a novel species (of an established genus): Ochrobactrum gallinifaecis sp. nov.</title>
        <authorList>
            <person name="Kampfer P."/>
            <person name="Buczolits S."/>
            <person name="Albrecht A."/>
            <person name="Busse H.J."/>
            <person name="Stackebrandt E."/>
        </authorList>
    </citation>
    <scope>NUCLEOTIDE SEQUENCE [LARGE SCALE GENOMIC DNA]</scope>
    <source>
        <strain evidence="2 3">ISO 196</strain>
    </source>
</reference>
<sequence>MTSKSVKNTVDNLTLSVESTDERKIDIVENALLLIIACFLGLVSNWVGTGVTPVQALPGMAVLYGASLGGLIMARYMPFYLPSVAWVSFIAIVITIPGVPISEFVLSKVGELNFLALATPALAYGGLALTRNEFEIARRSGWKIVIVAICVMIGTYLGSVVIADLTLRITG</sequence>
<dbReference type="AlphaFoldDB" id="A0A502BRY5"/>
<feature type="transmembrane region" description="Helical" evidence="1">
    <location>
        <begin position="54"/>
        <end position="72"/>
    </location>
</feature>
<evidence type="ECO:0000313" key="3">
    <source>
        <dbReference type="Proteomes" id="UP000315388"/>
    </source>
</evidence>
<dbReference type="EMBL" id="VEWJ01000001">
    <property type="protein sequence ID" value="TPF76984.1"/>
    <property type="molecule type" value="Genomic_DNA"/>
</dbReference>
<dbReference type="Proteomes" id="UP000315388">
    <property type="component" value="Unassembled WGS sequence"/>
</dbReference>
<keyword evidence="1" id="KW-0812">Transmembrane</keyword>
<evidence type="ECO:0000313" key="2">
    <source>
        <dbReference type="EMBL" id="TPF76984.1"/>
    </source>
</evidence>
<name>A0A502BRY5_9HYPH</name>
<feature type="transmembrane region" description="Helical" evidence="1">
    <location>
        <begin position="112"/>
        <end position="130"/>
    </location>
</feature>
<feature type="transmembrane region" description="Helical" evidence="1">
    <location>
        <begin position="79"/>
        <end position="100"/>
    </location>
</feature>
<dbReference type="OrthoDB" id="6443879at2"/>
<proteinExistence type="predicted"/>
<keyword evidence="3" id="KW-1185">Reference proteome</keyword>
<accession>A0A502BRY5</accession>
<gene>
    <name evidence="2" type="ORF">FHY56_01055</name>
</gene>
<keyword evidence="1" id="KW-0472">Membrane</keyword>
<organism evidence="2 3">
    <name type="scientific">Brucella gallinifaecis</name>
    <dbReference type="NCBI Taxonomy" id="215590"/>
    <lineage>
        <taxon>Bacteria</taxon>
        <taxon>Pseudomonadati</taxon>
        <taxon>Pseudomonadota</taxon>
        <taxon>Alphaproteobacteria</taxon>
        <taxon>Hyphomicrobiales</taxon>
        <taxon>Brucellaceae</taxon>
        <taxon>Brucella/Ochrobactrum group</taxon>
        <taxon>Brucella</taxon>
    </lineage>
</organism>
<feature type="transmembrane region" description="Helical" evidence="1">
    <location>
        <begin position="31"/>
        <end position="48"/>
    </location>
</feature>
<comment type="caution">
    <text evidence="2">The sequence shown here is derived from an EMBL/GenBank/DDBJ whole genome shotgun (WGS) entry which is preliminary data.</text>
</comment>
<protein>
    <submittedName>
        <fullName evidence="2">Uncharacterized protein</fullName>
    </submittedName>
</protein>